<reference evidence="3" key="1">
    <citation type="submission" date="2009-07" db="EMBL/GenBank/DDBJ databases">
        <title>Complete genome sequence of Zobellia galactanivorans Dsij.</title>
        <authorList>
            <consortium name="Genoscope - CEA"/>
        </authorList>
    </citation>
    <scope>NUCLEOTIDE SEQUENCE [LARGE SCALE GENOMIC DNA]</scope>
    <source>
        <strain evidence="3">DSM 12802 / CCUG 47099 / CIP 106680 / NCIMB 13871 / Dsij</strain>
    </source>
</reference>
<dbReference type="RefSeq" id="WP_013993947.1">
    <property type="nucleotide sequence ID" value="NC_015844.1"/>
</dbReference>
<dbReference type="PANTHER" id="PTHR39203:SF1">
    <property type="entry name" value="CYTOPLASMIC PROTEIN"/>
    <property type="match status" value="1"/>
</dbReference>
<proteinExistence type="predicted"/>
<dbReference type="InterPro" id="IPR007374">
    <property type="entry name" value="ASCH_domain"/>
</dbReference>
<dbReference type="PANTHER" id="PTHR39203">
    <property type="entry name" value="CYTOPLASMIC PROTEIN-RELATED"/>
    <property type="match status" value="1"/>
</dbReference>
<dbReference type="HOGENOM" id="CLU_102450_0_0_10"/>
<dbReference type="InterPro" id="IPR015947">
    <property type="entry name" value="PUA-like_sf"/>
</dbReference>
<protein>
    <recommendedName>
        <fullName evidence="1">ASCH domain-containing protein</fullName>
    </recommendedName>
</protein>
<sequence length="179" mass="20629">MKHLILITFLVLSSCKGETKAEQELAINPSVQEMWERFTTSYPEFKEEEQPESWFFHDNEEDANRLAELVVQGKKQAGSGLYSWYKEAKANLPSVGTKHIITDFDGTARAIIETKKVDTIPFNQISEAYAALDMGTTNEALQKWKKAHWDFFTSTMKESEKQATEDMLVVCEYFETLWP</sequence>
<dbReference type="PATRIC" id="fig|63186.3.peg.2563"/>
<dbReference type="Pfam" id="PF04266">
    <property type="entry name" value="ASCH"/>
    <property type="match status" value="1"/>
</dbReference>
<dbReference type="KEGG" id="zga:ZOBELLIA_2601"/>
<gene>
    <name evidence="2" type="ordered locus">zobellia_2601</name>
</gene>
<dbReference type="InterPro" id="IPR009326">
    <property type="entry name" value="DUF984"/>
</dbReference>
<dbReference type="Gene3D" id="3.10.400.10">
    <property type="entry name" value="Sulfate adenylyltransferase"/>
    <property type="match status" value="1"/>
</dbReference>
<dbReference type="PROSITE" id="PS51257">
    <property type="entry name" value="PROKAR_LIPOPROTEIN"/>
    <property type="match status" value="1"/>
</dbReference>
<feature type="domain" description="ASCH" evidence="1">
    <location>
        <begin position="54"/>
        <end position="178"/>
    </location>
</feature>
<name>G0L670_ZOBGA</name>
<dbReference type="CDD" id="cd06553">
    <property type="entry name" value="ASCH_Ef3133_like"/>
    <property type="match status" value="1"/>
</dbReference>
<dbReference type="SUPFAM" id="SSF88697">
    <property type="entry name" value="PUA domain-like"/>
    <property type="match status" value="1"/>
</dbReference>
<organism evidence="2 3">
    <name type="scientific">Zobellia galactanivorans (strain DSM 12802 / CCUG 47099 / CIP 106680 / NCIMB 13871 / Dsij)</name>
    <dbReference type="NCBI Taxonomy" id="63186"/>
    <lineage>
        <taxon>Bacteria</taxon>
        <taxon>Pseudomonadati</taxon>
        <taxon>Bacteroidota</taxon>
        <taxon>Flavobacteriia</taxon>
        <taxon>Flavobacteriales</taxon>
        <taxon>Flavobacteriaceae</taxon>
        <taxon>Zobellia</taxon>
    </lineage>
</organism>
<dbReference type="Proteomes" id="UP000008898">
    <property type="component" value="Chromosome"/>
</dbReference>
<dbReference type="EMBL" id="FP476056">
    <property type="protein sequence ID" value="CAZ96751.1"/>
    <property type="molecule type" value="Genomic_DNA"/>
</dbReference>
<dbReference type="AlphaFoldDB" id="G0L670"/>
<reference evidence="2 3" key="2">
    <citation type="journal article" date="2012" name="Environ. Microbiol.">
        <title>Characterization of the first alginolytic operons in a marine bacterium: from their emergence in marine Flavobacteriia to their independent transfers to marine Proteobacteria and human gut Bacteroides.</title>
        <authorList>
            <person name="Thomas F."/>
            <person name="Barbeyron T."/>
            <person name="Tonon T."/>
            <person name="Genicot S."/>
            <person name="Czjzek M."/>
            <person name="Michel G."/>
        </authorList>
    </citation>
    <scope>NUCLEOTIDE SEQUENCE [LARGE SCALE GENOMIC DNA]</scope>
    <source>
        <strain evidence="3">DSM 12802 / CCUG 47099 / CIP 106680 / NCIMB 13871 / Dsij</strain>
    </source>
</reference>
<evidence type="ECO:0000313" key="3">
    <source>
        <dbReference type="Proteomes" id="UP000008898"/>
    </source>
</evidence>
<evidence type="ECO:0000313" key="2">
    <source>
        <dbReference type="EMBL" id="CAZ96751.1"/>
    </source>
</evidence>
<dbReference type="PIRSF" id="PIRSF021320">
    <property type="entry name" value="DUF984"/>
    <property type="match status" value="1"/>
</dbReference>
<evidence type="ECO:0000259" key="1">
    <source>
        <dbReference type="SMART" id="SM01022"/>
    </source>
</evidence>
<accession>G0L670</accession>
<dbReference type="OrthoDB" id="9807542at2"/>
<dbReference type="SMART" id="SM01022">
    <property type="entry name" value="ASCH"/>
    <property type="match status" value="1"/>
</dbReference>
<keyword evidence="3" id="KW-1185">Reference proteome</keyword>